<dbReference type="NCBIfam" id="TIGR00257">
    <property type="entry name" value="IMPACT_YIGZ"/>
    <property type="match status" value="1"/>
</dbReference>
<dbReference type="InterPro" id="IPR020568">
    <property type="entry name" value="Ribosomal_Su5_D2-typ_SF"/>
</dbReference>
<dbReference type="PANTHER" id="PTHR16301">
    <property type="entry name" value="IMPACT-RELATED"/>
    <property type="match status" value="1"/>
</dbReference>
<dbReference type="GO" id="GO:0006446">
    <property type="term" value="P:regulation of translational initiation"/>
    <property type="evidence" value="ECO:0007669"/>
    <property type="project" value="TreeGrafter"/>
</dbReference>
<name>A0A1X7AJI4_9GAMM</name>
<evidence type="ECO:0000313" key="5">
    <source>
        <dbReference type="Proteomes" id="UP000196573"/>
    </source>
</evidence>
<dbReference type="GO" id="GO:0005737">
    <property type="term" value="C:cytoplasm"/>
    <property type="evidence" value="ECO:0007669"/>
    <property type="project" value="TreeGrafter"/>
</dbReference>
<dbReference type="RefSeq" id="WP_087109479.1">
    <property type="nucleotide sequence ID" value="NZ_CBCSCN010000002.1"/>
</dbReference>
<keyword evidence="5" id="KW-1185">Reference proteome</keyword>
<dbReference type="Pfam" id="PF01205">
    <property type="entry name" value="Impact_N"/>
    <property type="match status" value="1"/>
</dbReference>
<dbReference type="SUPFAM" id="SSF54980">
    <property type="entry name" value="EF-G C-terminal domain-like"/>
    <property type="match status" value="1"/>
</dbReference>
<reference evidence="4 5" key="1">
    <citation type="submission" date="2017-03" db="EMBL/GenBank/DDBJ databases">
        <authorList>
            <person name="Afonso C.L."/>
            <person name="Miller P.J."/>
            <person name="Scott M.A."/>
            <person name="Spackman E."/>
            <person name="Goraichik I."/>
            <person name="Dimitrov K.M."/>
            <person name="Suarez D.L."/>
            <person name="Swayne D.E."/>
        </authorList>
    </citation>
    <scope>NUCLEOTIDE SEQUENCE [LARGE SCALE GENOMIC DNA]</scope>
    <source>
        <strain evidence="4">SB41UT1</strain>
    </source>
</reference>
<feature type="domain" description="UPF0029" evidence="3">
    <location>
        <begin position="143"/>
        <end position="198"/>
    </location>
</feature>
<dbReference type="EMBL" id="FWPT01000004">
    <property type="protein sequence ID" value="SMA45974.1"/>
    <property type="molecule type" value="Genomic_DNA"/>
</dbReference>
<accession>A0A1X7AJI4</accession>
<dbReference type="InterPro" id="IPR001498">
    <property type="entry name" value="Impact_N"/>
</dbReference>
<dbReference type="InterPro" id="IPR015796">
    <property type="entry name" value="Impact_YigZ-like"/>
</dbReference>
<dbReference type="InterPro" id="IPR015269">
    <property type="entry name" value="UPF0029_Impact_C"/>
</dbReference>
<dbReference type="InterPro" id="IPR036956">
    <property type="entry name" value="Impact_N_sf"/>
</dbReference>
<dbReference type="Pfam" id="PF09186">
    <property type="entry name" value="DUF1949"/>
    <property type="match status" value="1"/>
</dbReference>
<evidence type="ECO:0000256" key="1">
    <source>
        <dbReference type="ARBA" id="ARBA00007665"/>
    </source>
</evidence>
<dbReference type="AlphaFoldDB" id="A0A1X7AJI4"/>
<dbReference type="Gene3D" id="3.30.230.30">
    <property type="entry name" value="Impact, N-terminal domain"/>
    <property type="match status" value="1"/>
</dbReference>
<dbReference type="GO" id="GO:0043168">
    <property type="term" value="F:anion binding"/>
    <property type="evidence" value="ECO:0007669"/>
    <property type="project" value="UniProtKB-ARBA"/>
</dbReference>
<dbReference type="InterPro" id="IPR035647">
    <property type="entry name" value="EFG_III/V"/>
</dbReference>
<dbReference type="InterPro" id="IPR023582">
    <property type="entry name" value="Impact"/>
</dbReference>
<gene>
    <name evidence="4" type="primary">yigZ</name>
    <name evidence="4" type="ORF">EHSB41UT_02050</name>
</gene>
<dbReference type="Proteomes" id="UP000196573">
    <property type="component" value="Unassembled WGS sequence"/>
</dbReference>
<protein>
    <submittedName>
        <fullName evidence="4">IMPACT family member YigZ</fullName>
    </submittedName>
</protein>
<dbReference type="GO" id="GO:0032561">
    <property type="term" value="F:guanyl ribonucleotide binding"/>
    <property type="evidence" value="ECO:0007669"/>
    <property type="project" value="UniProtKB-ARBA"/>
</dbReference>
<dbReference type="Gene3D" id="3.30.70.240">
    <property type="match status" value="1"/>
</dbReference>
<dbReference type="OrthoDB" id="9813771at2"/>
<feature type="domain" description="Impact N-terminal" evidence="2">
    <location>
        <begin position="20"/>
        <end position="125"/>
    </location>
</feature>
<sequence length="204" mass="22066">MTRTAYPVPAAPVIFEEIIKKSRFITYLARTTGREEAQAFIQSLKEEHPDARHHCWAFIAGAPNDAQQWGFSDDGEPSGTAGKPILARLEGSGCGEVCAVVVRYYGGIKLGTGGLVRAYGGGAGAAVQQLTTELKVPHDDLQLTCEYDQLNDIQHISGLHGAVLLNTEYGINLQLQLSVPAANMGELKNHLNSHFKGRLVLPED</sequence>
<dbReference type="SUPFAM" id="SSF54211">
    <property type="entry name" value="Ribosomal protein S5 domain 2-like"/>
    <property type="match status" value="1"/>
</dbReference>
<dbReference type="PANTHER" id="PTHR16301:SF20">
    <property type="entry name" value="IMPACT FAMILY MEMBER YIGZ"/>
    <property type="match status" value="1"/>
</dbReference>
<comment type="similarity">
    <text evidence="1">Belongs to the IMPACT family.</text>
</comment>
<evidence type="ECO:0000259" key="3">
    <source>
        <dbReference type="Pfam" id="PF09186"/>
    </source>
</evidence>
<dbReference type="GO" id="GO:0017111">
    <property type="term" value="F:ribonucleoside triphosphate phosphatase activity"/>
    <property type="evidence" value="ECO:0007669"/>
    <property type="project" value="UniProtKB-ARBA"/>
</dbReference>
<evidence type="ECO:0000313" key="4">
    <source>
        <dbReference type="EMBL" id="SMA45974.1"/>
    </source>
</evidence>
<evidence type="ECO:0000259" key="2">
    <source>
        <dbReference type="Pfam" id="PF01205"/>
    </source>
</evidence>
<organism evidence="4 5">
    <name type="scientific">Parendozoicomonas haliclonae</name>
    <dbReference type="NCBI Taxonomy" id="1960125"/>
    <lineage>
        <taxon>Bacteria</taxon>
        <taxon>Pseudomonadati</taxon>
        <taxon>Pseudomonadota</taxon>
        <taxon>Gammaproteobacteria</taxon>
        <taxon>Oceanospirillales</taxon>
        <taxon>Endozoicomonadaceae</taxon>
        <taxon>Parendozoicomonas</taxon>
    </lineage>
</organism>
<proteinExistence type="inferred from homology"/>